<name>A0A8H6NY01_9PEZI</name>
<dbReference type="EMBL" id="WIGM01000014">
    <property type="protein sequence ID" value="KAF6844554.1"/>
    <property type="molecule type" value="Genomic_DNA"/>
</dbReference>
<gene>
    <name evidence="1" type="ORF">CMUS01_00940</name>
</gene>
<evidence type="ECO:0000313" key="1">
    <source>
        <dbReference type="EMBL" id="KAF6844554.1"/>
    </source>
</evidence>
<sequence>MKQKDGTHRQEEDSVWRCTTYHDPFQATSLISQSFGREAAMIGIPVGEMVGTAAHLDTLSRQPGLSTALSTSTVPLGSIPV</sequence>
<organism evidence="1 2">
    <name type="scientific">Colletotrichum musicola</name>
    <dbReference type="NCBI Taxonomy" id="2175873"/>
    <lineage>
        <taxon>Eukaryota</taxon>
        <taxon>Fungi</taxon>
        <taxon>Dikarya</taxon>
        <taxon>Ascomycota</taxon>
        <taxon>Pezizomycotina</taxon>
        <taxon>Sordariomycetes</taxon>
        <taxon>Hypocreomycetidae</taxon>
        <taxon>Glomerellales</taxon>
        <taxon>Glomerellaceae</taxon>
        <taxon>Colletotrichum</taxon>
        <taxon>Colletotrichum orchidearum species complex</taxon>
    </lineage>
</organism>
<keyword evidence="2" id="KW-1185">Reference proteome</keyword>
<protein>
    <submittedName>
        <fullName evidence="1">Uncharacterized protein</fullName>
    </submittedName>
</protein>
<evidence type="ECO:0000313" key="2">
    <source>
        <dbReference type="Proteomes" id="UP000639643"/>
    </source>
</evidence>
<reference evidence="1" key="1">
    <citation type="journal article" date="2020" name="Phytopathology">
        <title>Genome Sequence Resources of Colletotrichum truncatum, C. plurivorum, C. musicola, and C. sojae: Four Species Pathogenic to Soybean (Glycine max).</title>
        <authorList>
            <person name="Rogerio F."/>
            <person name="Boufleur T.R."/>
            <person name="Ciampi-Guillardi M."/>
            <person name="Sukno S.A."/>
            <person name="Thon M.R."/>
            <person name="Massola Junior N.S."/>
            <person name="Baroncelli R."/>
        </authorList>
    </citation>
    <scope>NUCLEOTIDE SEQUENCE</scope>
    <source>
        <strain evidence="1">LFN0074</strain>
    </source>
</reference>
<dbReference type="AlphaFoldDB" id="A0A8H6NY01"/>
<accession>A0A8H6NY01</accession>
<dbReference type="Proteomes" id="UP000639643">
    <property type="component" value="Unassembled WGS sequence"/>
</dbReference>
<proteinExistence type="predicted"/>
<comment type="caution">
    <text evidence="1">The sequence shown here is derived from an EMBL/GenBank/DDBJ whole genome shotgun (WGS) entry which is preliminary data.</text>
</comment>